<sequence length="112" mass="11724">MTAIISMDGDVALVEVQATRFDAAEAPAFKADLAKGIAGGPRKVVLDLTRVAFMDSTALGALVSLLKMLGKDGSLAIAGAQPAVRRLFELTRLDAVFRLAETVPDARALVRG</sequence>
<organism evidence="4 5">
    <name type="scientific">Sphingobium vermicomposti</name>
    <dbReference type="NCBI Taxonomy" id="529005"/>
    <lineage>
        <taxon>Bacteria</taxon>
        <taxon>Pseudomonadati</taxon>
        <taxon>Pseudomonadota</taxon>
        <taxon>Alphaproteobacteria</taxon>
        <taxon>Sphingomonadales</taxon>
        <taxon>Sphingomonadaceae</taxon>
        <taxon>Sphingobium</taxon>
    </lineage>
</organism>
<evidence type="ECO:0000256" key="1">
    <source>
        <dbReference type="ARBA" id="ARBA00009013"/>
    </source>
</evidence>
<name>A0A846M142_9SPHN</name>
<reference evidence="4 5" key="1">
    <citation type="submission" date="2020-03" db="EMBL/GenBank/DDBJ databases">
        <title>Genomic Encyclopedia of Type Strains, Phase IV (KMG-IV): sequencing the most valuable type-strain genomes for metagenomic binning, comparative biology and taxonomic classification.</title>
        <authorList>
            <person name="Goeker M."/>
        </authorList>
    </citation>
    <scope>NUCLEOTIDE SEQUENCE [LARGE SCALE GENOMIC DNA]</scope>
    <source>
        <strain evidence="4 5">DSM 21299</strain>
    </source>
</reference>
<keyword evidence="5" id="KW-1185">Reference proteome</keyword>
<dbReference type="InterPro" id="IPR036513">
    <property type="entry name" value="STAS_dom_sf"/>
</dbReference>
<comment type="similarity">
    <text evidence="1 2">Belongs to the anti-sigma-factor antagonist family.</text>
</comment>
<dbReference type="SUPFAM" id="SSF52091">
    <property type="entry name" value="SpoIIaa-like"/>
    <property type="match status" value="1"/>
</dbReference>
<dbReference type="InterPro" id="IPR002645">
    <property type="entry name" value="STAS_dom"/>
</dbReference>
<proteinExistence type="inferred from homology"/>
<dbReference type="Gene3D" id="3.30.750.24">
    <property type="entry name" value="STAS domain"/>
    <property type="match status" value="1"/>
</dbReference>
<dbReference type="PANTHER" id="PTHR33495:SF2">
    <property type="entry name" value="ANTI-SIGMA FACTOR ANTAGONIST TM_1081-RELATED"/>
    <property type="match status" value="1"/>
</dbReference>
<evidence type="ECO:0000313" key="4">
    <source>
        <dbReference type="EMBL" id="NIJ15642.1"/>
    </source>
</evidence>
<dbReference type="EMBL" id="JAASQR010000001">
    <property type="protein sequence ID" value="NIJ15642.1"/>
    <property type="molecule type" value="Genomic_DNA"/>
</dbReference>
<protein>
    <recommendedName>
        <fullName evidence="2">Anti-sigma factor antagonist</fullName>
    </recommendedName>
</protein>
<dbReference type="Proteomes" id="UP000576821">
    <property type="component" value="Unassembled WGS sequence"/>
</dbReference>
<dbReference type="Pfam" id="PF01740">
    <property type="entry name" value="STAS"/>
    <property type="match status" value="1"/>
</dbReference>
<dbReference type="GO" id="GO:0043856">
    <property type="term" value="F:anti-sigma factor antagonist activity"/>
    <property type="evidence" value="ECO:0007669"/>
    <property type="project" value="InterPro"/>
</dbReference>
<dbReference type="RefSeq" id="WP_167302282.1">
    <property type="nucleotide sequence ID" value="NZ_JAASQR010000001.1"/>
</dbReference>
<comment type="caution">
    <text evidence="4">The sequence shown here is derived from an EMBL/GenBank/DDBJ whole genome shotgun (WGS) entry which is preliminary data.</text>
</comment>
<evidence type="ECO:0000313" key="5">
    <source>
        <dbReference type="Proteomes" id="UP000576821"/>
    </source>
</evidence>
<dbReference type="CDD" id="cd07043">
    <property type="entry name" value="STAS_anti-anti-sigma_factors"/>
    <property type="match status" value="1"/>
</dbReference>
<dbReference type="InterPro" id="IPR003658">
    <property type="entry name" value="Anti-sigma_ant"/>
</dbReference>
<evidence type="ECO:0000259" key="3">
    <source>
        <dbReference type="PROSITE" id="PS50801"/>
    </source>
</evidence>
<accession>A0A846M142</accession>
<dbReference type="PROSITE" id="PS50801">
    <property type="entry name" value="STAS"/>
    <property type="match status" value="1"/>
</dbReference>
<dbReference type="PANTHER" id="PTHR33495">
    <property type="entry name" value="ANTI-SIGMA FACTOR ANTAGONIST TM_1081-RELATED-RELATED"/>
    <property type="match status" value="1"/>
</dbReference>
<gene>
    <name evidence="4" type="ORF">FHS54_000591</name>
</gene>
<evidence type="ECO:0000256" key="2">
    <source>
        <dbReference type="RuleBase" id="RU003749"/>
    </source>
</evidence>
<dbReference type="AlphaFoldDB" id="A0A846M142"/>
<feature type="domain" description="STAS" evidence="3">
    <location>
        <begin position="1"/>
        <end position="110"/>
    </location>
</feature>
<dbReference type="NCBIfam" id="TIGR00377">
    <property type="entry name" value="ant_ant_sig"/>
    <property type="match status" value="1"/>
</dbReference>